<evidence type="ECO:0000256" key="5">
    <source>
        <dbReference type="ARBA" id="ARBA00022692"/>
    </source>
</evidence>
<dbReference type="EMBL" id="JAOVQO010000006">
    <property type="protein sequence ID" value="MCU9847902.1"/>
    <property type="molecule type" value="Genomic_DNA"/>
</dbReference>
<dbReference type="InterPro" id="IPR036259">
    <property type="entry name" value="MFS_trans_sf"/>
</dbReference>
<evidence type="ECO:0000256" key="2">
    <source>
        <dbReference type="ARBA" id="ARBA00004141"/>
    </source>
</evidence>
<feature type="transmembrane region" description="Helical" evidence="8">
    <location>
        <begin position="135"/>
        <end position="157"/>
    </location>
</feature>
<feature type="transmembrane region" description="Helical" evidence="8">
    <location>
        <begin position="219"/>
        <end position="239"/>
    </location>
</feature>
<name>A0ABT2X1U0_9RHOB</name>
<keyword evidence="11" id="KW-1185">Reference proteome</keyword>
<dbReference type="CDD" id="cd17388">
    <property type="entry name" value="MFS_TetA"/>
    <property type="match status" value="1"/>
</dbReference>
<feature type="transmembrane region" description="Helical" evidence="8">
    <location>
        <begin position="306"/>
        <end position="327"/>
    </location>
</feature>
<comment type="caution">
    <text evidence="10">The sequence shown here is derived from an EMBL/GenBank/DDBJ whole genome shotgun (WGS) entry which is preliminary data.</text>
</comment>
<dbReference type="PROSITE" id="PS00216">
    <property type="entry name" value="SUGAR_TRANSPORT_1"/>
    <property type="match status" value="1"/>
</dbReference>
<sequence length="407" mass="42978">MQNRLALIFILMTVMIDAIGIGIIFPVMPDLLAEVTGADISHAALWGGVLATSFAVMQFLFGPVVGNLSDRYGRRPVMLTALGVMAVDYSIMAVAGTIWLLLVGRVVAGITAATYTTASAYMADISPKEDRAKNFGLIGAAFGLGFIAGPFLGSLLSTLGIRAPFWGAAALSAANLVLGLVVLPESVTDRIRRPFSWARANPLASFRAIGRLPGLGRLLALYLVYNVALHVYESVWAFYGKARFDWDPFMIGVSLAVYGLFFTLVQAFAIGPVIRAVGERRAALYGLWIEFAACLFFAFVTSGSAAIVFTAIAAFGSIAGPAMQGLMSNGTPDDQQGELQGVIASLTAVGMILSPMLMTGTFSWFTRPGAAPYFPGAPFLLAAALVVVCVIILVARSRESAPADPVA</sequence>
<dbReference type="PROSITE" id="PS50850">
    <property type="entry name" value="MFS"/>
    <property type="match status" value="1"/>
</dbReference>
<feature type="transmembrane region" description="Helical" evidence="8">
    <location>
        <begin position="282"/>
        <end position="300"/>
    </location>
</feature>
<dbReference type="SUPFAM" id="SSF103473">
    <property type="entry name" value="MFS general substrate transporter"/>
    <property type="match status" value="1"/>
</dbReference>
<protein>
    <submittedName>
        <fullName evidence="10">TCR/Tet family MFS transporter</fullName>
    </submittedName>
</protein>
<comment type="function">
    <text evidence="1">Resistance to tetracycline by an active tetracycline efflux. This is an energy-dependent process that decreases the accumulation of the antibiotic in whole cells. This protein functions as a metal-tetracycline/H(+) antiporter.</text>
</comment>
<feature type="transmembrane region" description="Helical" evidence="8">
    <location>
        <begin position="7"/>
        <end position="28"/>
    </location>
</feature>
<keyword evidence="6 8" id="KW-1133">Transmembrane helix</keyword>
<evidence type="ECO:0000313" key="10">
    <source>
        <dbReference type="EMBL" id="MCU9847902.1"/>
    </source>
</evidence>
<feature type="transmembrane region" description="Helical" evidence="8">
    <location>
        <begin position="339"/>
        <end position="365"/>
    </location>
</feature>
<proteinExistence type="inferred from homology"/>
<evidence type="ECO:0000256" key="8">
    <source>
        <dbReference type="SAM" id="Phobius"/>
    </source>
</evidence>
<evidence type="ECO:0000256" key="3">
    <source>
        <dbReference type="ARBA" id="ARBA00007520"/>
    </source>
</evidence>
<feature type="transmembrane region" description="Helical" evidence="8">
    <location>
        <begin position="40"/>
        <end position="65"/>
    </location>
</feature>
<dbReference type="PRINTS" id="PR01035">
    <property type="entry name" value="TCRTETA"/>
</dbReference>
<evidence type="ECO:0000259" key="9">
    <source>
        <dbReference type="PROSITE" id="PS50850"/>
    </source>
</evidence>
<evidence type="ECO:0000256" key="7">
    <source>
        <dbReference type="ARBA" id="ARBA00023136"/>
    </source>
</evidence>
<comment type="subcellular location">
    <subcellularLocation>
        <location evidence="2">Membrane</location>
        <topology evidence="2">Multi-pass membrane protein</topology>
    </subcellularLocation>
</comment>
<organism evidence="10 11">
    <name type="scientific">Albidovulum salinarum</name>
    <dbReference type="NCBI Taxonomy" id="2984153"/>
    <lineage>
        <taxon>Bacteria</taxon>
        <taxon>Pseudomonadati</taxon>
        <taxon>Pseudomonadota</taxon>
        <taxon>Alphaproteobacteria</taxon>
        <taxon>Rhodobacterales</taxon>
        <taxon>Paracoccaceae</taxon>
        <taxon>Albidovulum</taxon>
    </lineage>
</organism>
<dbReference type="InterPro" id="IPR020846">
    <property type="entry name" value="MFS_dom"/>
</dbReference>
<feature type="transmembrane region" description="Helical" evidence="8">
    <location>
        <begin position="106"/>
        <end position="123"/>
    </location>
</feature>
<dbReference type="PANTHER" id="PTHR23504">
    <property type="entry name" value="MAJOR FACILITATOR SUPERFAMILY DOMAIN-CONTAINING PROTEIN 10"/>
    <property type="match status" value="1"/>
</dbReference>
<keyword evidence="7 8" id="KW-0472">Membrane</keyword>
<keyword evidence="4" id="KW-0813">Transport</keyword>
<feature type="transmembrane region" description="Helical" evidence="8">
    <location>
        <begin position="163"/>
        <end position="183"/>
    </location>
</feature>
<feature type="transmembrane region" description="Helical" evidence="8">
    <location>
        <begin position="77"/>
        <end position="100"/>
    </location>
</feature>
<evidence type="ECO:0000313" key="11">
    <source>
        <dbReference type="Proteomes" id="UP001209535"/>
    </source>
</evidence>
<dbReference type="InterPro" id="IPR011701">
    <property type="entry name" value="MFS"/>
</dbReference>
<feature type="transmembrane region" description="Helical" evidence="8">
    <location>
        <begin position="377"/>
        <end position="395"/>
    </location>
</feature>
<feature type="transmembrane region" description="Helical" evidence="8">
    <location>
        <begin position="251"/>
        <end position="270"/>
    </location>
</feature>
<comment type="similarity">
    <text evidence="3">Belongs to the major facilitator superfamily. TCR/Tet family.</text>
</comment>
<dbReference type="InterPro" id="IPR001958">
    <property type="entry name" value="Tet-R_TetA/multi-R_MdtG-like"/>
</dbReference>
<dbReference type="Proteomes" id="UP001209535">
    <property type="component" value="Unassembled WGS sequence"/>
</dbReference>
<dbReference type="PANTHER" id="PTHR23504:SF15">
    <property type="entry name" value="MAJOR FACILITATOR SUPERFAMILY (MFS) PROFILE DOMAIN-CONTAINING PROTEIN"/>
    <property type="match status" value="1"/>
</dbReference>
<dbReference type="Gene3D" id="1.20.1250.20">
    <property type="entry name" value="MFS general substrate transporter like domains"/>
    <property type="match status" value="1"/>
</dbReference>
<dbReference type="Pfam" id="PF07690">
    <property type="entry name" value="MFS_1"/>
    <property type="match status" value="2"/>
</dbReference>
<evidence type="ECO:0000256" key="4">
    <source>
        <dbReference type="ARBA" id="ARBA00022448"/>
    </source>
</evidence>
<keyword evidence="5 8" id="KW-0812">Transmembrane</keyword>
<feature type="domain" description="Major facilitator superfamily (MFS) profile" evidence="9">
    <location>
        <begin position="6"/>
        <end position="401"/>
    </location>
</feature>
<dbReference type="RefSeq" id="WP_263334804.1">
    <property type="nucleotide sequence ID" value="NZ_JAOVQO010000006.1"/>
</dbReference>
<evidence type="ECO:0000256" key="1">
    <source>
        <dbReference type="ARBA" id="ARBA00003279"/>
    </source>
</evidence>
<gene>
    <name evidence="10" type="ORF">OEZ60_07765</name>
</gene>
<evidence type="ECO:0000256" key="6">
    <source>
        <dbReference type="ARBA" id="ARBA00022989"/>
    </source>
</evidence>
<accession>A0ABT2X1U0</accession>
<reference evidence="10 11" key="1">
    <citation type="submission" date="2022-10" db="EMBL/GenBank/DDBJ databases">
        <title>Defluviimonas sp. nov., isolated from ocean surface sediments.</title>
        <authorList>
            <person name="He W."/>
            <person name="Wang L."/>
            <person name="Zhang D.-F."/>
        </authorList>
    </citation>
    <scope>NUCLEOTIDE SEQUENCE [LARGE SCALE GENOMIC DNA]</scope>
    <source>
        <strain evidence="10 11">WL0024</strain>
    </source>
</reference>
<dbReference type="InterPro" id="IPR005829">
    <property type="entry name" value="Sugar_transporter_CS"/>
</dbReference>